<evidence type="ECO:0000313" key="2">
    <source>
        <dbReference type="Proteomes" id="UP001615550"/>
    </source>
</evidence>
<reference evidence="1 2" key="1">
    <citation type="submission" date="2024-08" db="EMBL/GenBank/DDBJ databases">
        <title>Draft Genome Sequence of Legionella lytica strain DSB2004, Isolated From a Fire Sprinkler System.</title>
        <authorList>
            <person name="Everhart A.D."/>
            <person name="Kidane D.T."/>
            <person name="Farone A.L."/>
            <person name="Farone M.B."/>
        </authorList>
    </citation>
    <scope>NUCLEOTIDE SEQUENCE [LARGE SCALE GENOMIC DNA]</scope>
    <source>
        <strain evidence="1 2">DSB2004</strain>
    </source>
</reference>
<dbReference type="RefSeq" id="WP_400188402.1">
    <property type="nucleotide sequence ID" value="NZ_JBGORX010000007.1"/>
</dbReference>
<organism evidence="1 2">
    <name type="scientific">Legionella lytica</name>
    <dbReference type="NCBI Taxonomy" id="96232"/>
    <lineage>
        <taxon>Bacteria</taxon>
        <taxon>Pseudomonadati</taxon>
        <taxon>Pseudomonadota</taxon>
        <taxon>Gammaproteobacteria</taxon>
        <taxon>Legionellales</taxon>
        <taxon>Legionellaceae</taxon>
        <taxon>Legionella</taxon>
    </lineage>
</organism>
<dbReference type="EMBL" id="JBGORX010000007">
    <property type="protein sequence ID" value="MFJ1269587.1"/>
    <property type="molecule type" value="Genomic_DNA"/>
</dbReference>
<dbReference type="Proteomes" id="UP001615550">
    <property type="component" value="Unassembled WGS sequence"/>
</dbReference>
<evidence type="ECO:0000313" key="1">
    <source>
        <dbReference type="EMBL" id="MFJ1269587.1"/>
    </source>
</evidence>
<proteinExistence type="predicted"/>
<sequence length="223" mass="25756">MLWAWEAPQDLRSIDPQTTGVALLILTISFEKSQITYYPRQQPLYAPPNTYLTAVVHIGTPPKNLLSSTIVQLWALKIKNAYLRGAYKELQIDFDVGPSQHQFYQELLLTLRKELGGHTIISITALASWCTNDRWILKADLPINYVVPMFFSLDTNQMRRNRFINRFDRQRLVAYCQGPIGLTTGNDWDVPIKTSQPIFIYNKGRWTKDALHKAHTLQQLHQS</sequence>
<protein>
    <submittedName>
        <fullName evidence="1">Uncharacterized protein</fullName>
    </submittedName>
</protein>
<accession>A0ABW8DA53</accession>
<name>A0ABW8DA53_9GAMM</name>
<comment type="caution">
    <text evidence="1">The sequence shown here is derived from an EMBL/GenBank/DDBJ whole genome shotgun (WGS) entry which is preliminary data.</text>
</comment>
<keyword evidence="2" id="KW-1185">Reference proteome</keyword>
<gene>
    <name evidence="1" type="ORF">ACD661_13555</name>
</gene>